<organism evidence="2 3">
    <name type="scientific">Acaulospora morrowiae</name>
    <dbReference type="NCBI Taxonomy" id="94023"/>
    <lineage>
        <taxon>Eukaryota</taxon>
        <taxon>Fungi</taxon>
        <taxon>Fungi incertae sedis</taxon>
        <taxon>Mucoromycota</taxon>
        <taxon>Glomeromycotina</taxon>
        <taxon>Glomeromycetes</taxon>
        <taxon>Diversisporales</taxon>
        <taxon>Acaulosporaceae</taxon>
        <taxon>Acaulospora</taxon>
    </lineage>
</organism>
<evidence type="ECO:0000313" key="3">
    <source>
        <dbReference type="Proteomes" id="UP000789342"/>
    </source>
</evidence>
<dbReference type="OrthoDB" id="10519865at2759"/>
<feature type="compositionally biased region" description="Polar residues" evidence="1">
    <location>
        <begin position="39"/>
        <end position="53"/>
    </location>
</feature>
<dbReference type="AlphaFoldDB" id="A0A9N9FD48"/>
<reference evidence="2" key="1">
    <citation type="submission" date="2021-06" db="EMBL/GenBank/DDBJ databases">
        <authorList>
            <person name="Kallberg Y."/>
            <person name="Tangrot J."/>
            <person name="Rosling A."/>
        </authorList>
    </citation>
    <scope>NUCLEOTIDE SEQUENCE</scope>
    <source>
        <strain evidence="2">CL551</strain>
    </source>
</reference>
<feature type="region of interest" description="Disordered" evidence="1">
    <location>
        <begin position="18"/>
        <end position="86"/>
    </location>
</feature>
<feature type="compositionally biased region" description="Basic and acidic residues" evidence="1">
    <location>
        <begin position="116"/>
        <end position="127"/>
    </location>
</feature>
<gene>
    <name evidence="2" type="ORF">AMORRO_LOCUS4501</name>
</gene>
<dbReference type="EMBL" id="CAJVPV010002485">
    <property type="protein sequence ID" value="CAG8527316.1"/>
    <property type="molecule type" value="Genomic_DNA"/>
</dbReference>
<keyword evidence="3" id="KW-1185">Reference proteome</keyword>
<name>A0A9N9FD48_9GLOM</name>
<evidence type="ECO:0000256" key="1">
    <source>
        <dbReference type="SAM" id="MobiDB-lite"/>
    </source>
</evidence>
<evidence type="ECO:0000313" key="2">
    <source>
        <dbReference type="EMBL" id="CAG8527316.1"/>
    </source>
</evidence>
<accession>A0A9N9FD48</accession>
<sequence>STPRKSYGKGLVKKFPLKVKEKVSSNPNQRGKSQIPRASPNSGYEFQDASDSALNRPDEEDNYDNNSSDEFEISNVSPLEDASEKLNNNNADVKDSELNLEEINFSPINPFEESLDDHSETKQEDELDSLKNNEALVEEEPPVEQFNATLDPASELKFEIENNQQEQVRILPDLGSYESITEQSIFEEVYDAAANTLAEFIKVIELTVLDASRSFRVAPIKIGFYADGTEPKLYSGTRNLDNSKFSEFVESGYYMLENCYPHIEEHLQTIFPCSEVTCVAGEDCSTIVISKFMNSMAVLRHLKKRRIG</sequence>
<feature type="region of interest" description="Disordered" evidence="1">
    <location>
        <begin position="107"/>
        <end position="127"/>
    </location>
</feature>
<dbReference type="Proteomes" id="UP000789342">
    <property type="component" value="Unassembled WGS sequence"/>
</dbReference>
<comment type="caution">
    <text evidence="2">The sequence shown here is derived from an EMBL/GenBank/DDBJ whole genome shotgun (WGS) entry which is preliminary data.</text>
</comment>
<feature type="compositionally biased region" description="Acidic residues" evidence="1">
    <location>
        <begin position="58"/>
        <end position="72"/>
    </location>
</feature>
<protein>
    <submittedName>
        <fullName evidence="2">7049_t:CDS:1</fullName>
    </submittedName>
</protein>
<feature type="non-terminal residue" evidence="2">
    <location>
        <position position="308"/>
    </location>
</feature>
<proteinExistence type="predicted"/>